<dbReference type="AlphaFoldDB" id="A0A977PVR8"/>
<name>A0A977PVR8_9CYAN</name>
<dbReference type="EMBL" id="CP073041">
    <property type="protein sequence ID" value="UXE60448.1"/>
    <property type="molecule type" value="Genomic_DNA"/>
</dbReference>
<sequence length="147" mass="16421">MSLPTFDTHGNLPAGIHLATWQEVKEILAFNPRRQELLSGLKLACESLKQVGCPRIYIGGSFATNKEFPGDFDVCWADETVDLEKLAEIDPVLLDFKNQRAAQKAKYGGELFLASDIADLHFFEDYLAFFQKDKVRGNAKGIIAIDL</sequence>
<evidence type="ECO:0000313" key="1">
    <source>
        <dbReference type="EMBL" id="UXE60448.1"/>
    </source>
</evidence>
<accession>A0A977PVR8</accession>
<dbReference type="Pfam" id="PF22014">
    <property type="entry name" value="DUF6932"/>
    <property type="match status" value="1"/>
</dbReference>
<reference evidence="1" key="1">
    <citation type="submission" date="2021-04" db="EMBL/GenBank/DDBJ databases">
        <title>Genome sequence of Woronichinia naegeliana from Washington state freshwater lake bloom.</title>
        <authorList>
            <person name="Dreher T.W."/>
        </authorList>
    </citation>
    <scope>NUCLEOTIDE SEQUENCE</scope>
    <source>
        <strain evidence="1">WA131</strain>
    </source>
</reference>
<gene>
    <name evidence="1" type="ORF">KA717_33675</name>
</gene>
<proteinExistence type="predicted"/>
<dbReference type="KEGG" id="wna:KA717_33675"/>
<protein>
    <submittedName>
        <fullName evidence="1">Uncharacterized protein</fullName>
    </submittedName>
</protein>
<organism evidence="1">
    <name type="scientific">Woronichinia naegeliana WA131</name>
    <dbReference type="NCBI Taxonomy" id="2824559"/>
    <lineage>
        <taxon>Bacteria</taxon>
        <taxon>Bacillati</taxon>
        <taxon>Cyanobacteriota</taxon>
        <taxon>Cyanophyceae</taxon>
        <taxon>Synechococcales</taxon>
        <taxon>Coelosphaeriaceae</taxon>
        <taxon>Woronichinia</taxon>
    </lineage>
</organism>
<dbReference type="Proteomes" id="UP001065613">
    <property type="component" value="Chromosome"/>
</dbReference>
<dbReference type="InterPro" id="IPR053860">
    <property type="entry name" value="DUF6932"/>
</dbReference>